<dbReference type="OrthoDB" id="440673at2759"/>
<dbReference type="Gene3D" id="6.10.140.2030">
    <property type="match status" value="1"/>
</dbReference>
<keyword evidence="4" id="KW-0507">mRNA processing</keyword>
<dbReference type="STRING" id="6277.A0A498SCS1"/>
<feature type="coiled-coil region" evidence="6">
    <location>
        <begin position="308"/>
        <end position="363"/>
    </location>
</feature>
<dbReference type="InterPro" id="IPR031953">
    <property type="entry name" value="mRNA_decap_C"/>
</dbReference>
<dbReference type="PANTHER" id="PTHR16290:SF0">
    <property type="entry name" value="DECAPPING PROTEIN 1, ISOFORM A"/>
    <property type="match status" value="1"/>
</dbReference>
<evidence type="ECO:0000256" key="4">
    <source>
        <dbReference type="ARBA" id="ARBA00022664"/>
    </source>
</evidence>
<dbReference type="EMBL" id="UPTC01000282">
    <property type="protein sequence ID" value="VBB27765.1"/>
    <property type="molecule type" value="Genomic_DNA"/>
</dbReference>
<dbReference type="Pfam" id="PF16741">
    <property type="entry name" value="mRNA_decap_C"/>
    <property type="match status" value="1"/>
</dbReference>
<name>A0A498SCS1_ACAVI</name>
<evidence type="ECO:0000313" key="10">
    <source>
        <dbReference type="Proteomes" id="UP000276991"/>
    </source>
</evidence>
<dbReference type="GO" id="GO:0008047">
    <property type="term" value="F:enzyme activator activity"/>
    <property type="evidence" value="ECO:0007669"/>
    <property type="project" value="InterPro"/>
</dbReference>
<dbReference type="SUPFAM" id="SSF50729">
    <property type="entry name" value="PH domain-like"/>
    <property type="match status" value="1"/>
</dbReference>
<sequence length="408" mass="46040">MLFCDRYGVELLASDLFYISKSAHCYVMLHGLMKQLWFTISVITFTCGARQEKTRLRTDSSNYLITGVDRFMLVQENMGDTMLVKKKPVSIDEMNLKSIQRLDPCAVAIIDKAVHAALYQFDKSNTQWVKSAIEGPLFLYKRADKPFYSLMIANRQSLEDHIEPITSRLRFFLEAPYLFMNNQEGEIRGFWFFKEVDCTRLYKLLVKLVSDSSPSTSVTVNHSKRPVSSKSQNGYGEHSGGTAGRDSRCKKLDEMPALLQQLLSKQTTTKLPDVPIRGALSADQIEKHLLCGAQGEGAAMSTENKSSVKMMKRELASQENEENDALSNLVNNLSLCTAKTSGLKDMEKNLSKSKNKHDGISEDDSQVISLTKDQLLVALKHLLKDDGFVTRLHRAYLESINTRLGLRE</sequence>
<dbReference type="InterPro" id="IPR011993">
    <property type="entry name" value="PH-like_dom_sf"/>
</dbReference>
<dbReference type="AlphaFoldDB" id="A0A498SCS1"/>
<organism evidence="9 10">
    <name type="scientific">Acanthocheilonema viteae</name>
    <name type="common">Filarial nematode worm</name>
    <name type="synonym">Dipetalonema viteae</name>
    <dbReference type="NCBI Taxonomy" id="6277"/>
    <lineage>
        <taxon>Eukaryota</taxon>
        <taxon>Metazoa</taxon>
        <taxon>Ecdysozoa</taxon>
        <taxon>Nematoda</taxon>
        <taxon>Chromadorea</taxon>
        <taxon>Rhabditida</taxon>
        <taxon>Spirurina</taxon>
        <taxon>Spiruromorpha</taxon>
        <taxon>Filarioidea</taxon>
        <taxon>Onchocercidae</taxon>
        <taxon>Acanthocheilonema</taxon>
    </lineage>
</organism>
<dbReference type="GO" id="GO:0006397">
    <property type="term" value="P:mRNA processing"/>
    <property type="evidence" value="ECO:0007669"/>
    <property type="project" value="UniProtKB-KW"/>
</dbReference>
<evidence type="ECO:0000256" key="5">
    <source>
        <dbReference type="ARBA" id="ARBA00023161"/>
    </source>
</evidence>
<comment type="subcellular location">
    <subcellularLocation>
        <location evidence="1">Cytoplasm</location>
    </subcellularLocation>
</comment>
<dbReference type="GO" id="GO:0003729">
    <property type="term" value="F:mRNA binding"/>
    <property type="evidence" value="ECO:0007669"/>
    <property type="project" value="TreeGrafter"/>
</dbReference>
<feature type="region of interest" description="Disordered" evidence="7">
    <location>
        <begin position="213"/>
        <end position="248"/>
    </location>
</feature>
<dbReference type="Proteomes" id="UP000276991">
    <property type="component" value="Unassembled WGS sequence"/>
</dbReference>
<evidence type="ECO:0000313" key="9">
    <source>
        <dbReference type="EMBL" id="VBB27765.1"/>
    </source>
</evidence>
<proteinExistence type="inferred from homology"/>
<keyword evidence="6" id="KW-0175">Coiled coil</keyword>
<accession>A0A498SCS1</accession>
<evidence type="ECO:0000259" key="8">
    <source>
        <dbReference type="Pfam" id="PF16741"/>
    </source>
</evidence>
<evidence type="ECO:0000256" key="7">
    <source>
        <dbReference type="SAM" id="MobiDB-lite"/>
    </source>
</evidence>
<gene>
    <name evidence="9" type="ORF">NAV_LOCUS2595</name>
</gene>
<reference evidence="9 10" key="1">
    <citation type="submission" date="2018-08" db="EMBL/GenBank/DDBJ databases">
        <authorList>
            <person name="Laetsch R D."/>
            <person name="Stevens L."/>
            <person name="Kumar S."/>
            <person name="Blaxter L. M."/>
        </authorList>
    </citation>
    <scope>NUCLEOTIDE SEQUENCE [LARGE SCALE GENOMIC DNA]</scope>
</reference>
<evidence type="ECO:0000256" key="6">
    <source>
        <dbReference type="SAM" id="Coils"/>
    </source>
</evidence>
<dbReference type="PANTHER" id="PTHR16290">
    <property type="entry name" value="TRANSCRIPTION FACTOR SMIF DECAPPING ENZYME DCP1"/>
    <property type="match status" value="1"/>
</dbReference>
<dbReference type="GO" id="GO:0000184">
    <property type="term" value="P:nuclear-transcribed mRNA catabolic process, nonsense-mediated decay"/>
    <property type="evidence" value="ECO:0007669"/>
    <property type="project" value="UniProtKB-KW"/>
</dbReference>
<feature type="domain" description="mRNA-decapping enzyme C-terminal" evidence="8">
    <location>
        <begin position="369"/>
        <end position="404"/>
    </location>
</feature>
<dbReference type="InterPro" id="IPR010334">
    <property type="entry name" value="Dcp1"/>
</dbReference>
<dbReference type="GO" id="GO:0000290">
    <property type="term" value="P:deadenylation-dependent decapping of nuclear-transcribed mRNA"/>
    <property type="evidence" value="ECO:0007669"/>
    <property type="project" value="InterPro"/>
</dbReference>
<keyword evidence="3" id="KW-0963">Cytoplasm</keyword>
<protein>
    <recommendedName>
        <fullName evidence="8">mRNA-decapping enzyme C-terminal domain-containing protein</fullName>
    </recommendedName>
</protein>
<evidence type="ECO:0000256" key="3">
    <source>
        <dbReference type="ARBA" id="ARBA00022490"/>
    </source>
</evidence>
<evidence type="ECO:0000256" key="2">
    <source>
        <dbReference type="ARBA" id="ARBA00008778"/>
    </source>
</evidence>
<dbReference type="GO" id="GO:0000932">
    <property type="term" value="C:P-body"/>
    <property type="evidence" value="ECO:0007669"/>
    <property type="project" value="TreeGrafter"/>
</dbReference>
<dbReference type="Pfam" id="PF06058">
    <property type="entry name" value="DCP1"/>
    <property type="match status" value="1"/>
</dbReference>
<keyword evidence="10" id="KW-1185">Reference proteome</keyword>
<comment type="similarity">
    <text evidence="2">Belongs to the DCP1 family.</text>
</comment>
<dbReference type="CDD" id="cd09804">
    <property type="entry name" value="Dcp1"/>
    <property type="match status" value="1"/>
</dbReference>
<keyword evidence="5" id="KW-0866">Nonsense-mediated mRNA decay</keyword>
<dbReference type="GO" id="GO:0031087">
    <property type="term" value="P:deadenylation-independent decapping of nuclear-transcribed mRNA"/>
    <property type="evidence" value="ECO:0007669"/>
    <property type="project" value="TreeGrafter"/>
</dbReference>
<dbReference type="Gene3D" id="2.30.29.30">
    <property type="entry name" value="Pleckstrin-homology domain (PH domain)/Phosphotyrosine-binding domain (PTB)"/>
    <property type="match status" value="1"/>
</dbReference>
<evidence type="ECO:0000256" key="1">
    <source>
        <dbReference type="ARBA" id="ARBA00004496"/>
    </source>
</evidence>